<dbReference type="EMBL" id="LR216287">
    <property type="protein sequence ID" value="VFJ12687.1"/>
    <property type="molecule type" value="Genomic_DNA"/>
</dbReference>
<dbReference type="OrthoDB" id="6243at2157"/>
<proteinExistence type="predicted"/>
<feature type="domain" description="Methyltransferase" evidence="1">
    <location>
        <begin position="7"/>
        <end position="125"/>
    </location>
</feature>
<sequence>MPVKELIVELGSGNGQMLFDLASKNKKQNLYFIGIEQDSSLCEQACHLLSSENNNITFVNANFEEIISTYKNETIGMFISILPHPNYIGREKIDNWVPFYKTALNKLKKYGEFLLVTECTNELLSAVTPREYEKWKAWITLTFKSIGFHIKLLVDKPPSSLSSYYLTQFMSDTNRIKILTMLMEKS</sequence>
<dbReference type="Proteomes" id="UP000294299">
    <property type="component" value="Chromosome NFRAN"/>
</dbReference>
<evidence type="ECO:0000313" key="2">
    <source>
        <dbReference type="EMBL" id="VFJ12687.1"/>
    </source>
</evidence>
<organism evidence="2 3">
    <name type="scientific">Candidatus Nitrosocosmicus franklandianus</name>
    <dbReference type="NCBI Taxonomy" id="1798806"/>
    <lineage>
        <taxon>Archaea</taxon>
        <taxon>Nitrososphaerota</taxon>
        <taxon>Nitrososphaeria</taxon>
        <taxon>Nitrososphaerales</taxon>
        <taxon>Nitrososphaeraceae</taxon>
        <taxon>Candidatus Nitrosocosmicus</taxon>
    </lineage>
</organism>
<protein>
    <submittedName>
        <fullName evidence="2">tRNA (Guanine-N(7)-)-methyltransferase</fullName>
        <ecNumber evidence="2">2.1.1.33</ecNumber>
    </submittedName>
</protein>
<evidence type="ECO:0000313" key="3">
    <source>
        <dbReference type="Proteomes" id="UP000294299"/>
    </source>
</evidence>
<dbReference type="KEGG" id="nfn:NFRAN_0366"/>
<keyword evidence="2" id="KW-0489">Methyltransferase</keyword>
<dbReference type="CDD" id="cd02440">
    <property type="entry name" value="AdoMet_MTases"/>
    <property type="match status" value="1"/>
</dbReference>
<dbReference type="GeneID" id="39419914"/>
<dbReference type="AlphaFoldDB" id="A0A484IAH9"/>
<dbReference type="EC" id="2.1.1.33" evidence="2"/>
<keyword evidence="3" id="KW-1185">Reference proteome</keyword>
<dbReference type="InterPro" id="IPR025714">
    <property type="entry name" value="Methyltranfer_dom"/>
</dbReference>
<accession>A0A484IAH9</accession>
<dbReference type="RefSeq" id="WP_134482765.1">
    <property type="nucleotide sequence ID" value="NZ_LR216287.1"/>
</dbReference>
<name>A0A484IAH9_9ARCH</name>
<dbReference type="SUPFAM" id="SSF53335">
    <property type="entry name" value="S-adenosyl-L-methionine-dependent methyltransferases"/>
    <property type="match status" value="1"/>
</dbReference>
<dbReference type="InterPro" id="IPR029063">
    <property type="entry name" value="SAM-dependent_MTases_sf"/>
</dbReference>
<keyword evidence="2" id="KW-0808">Transferase</keyword>
<gene>
    <name evidence="2" type="primary">trmB</name>
    <name evidence="2" type="ORF">NFRAN_0366</name>
</gene>
<dbReference type="GO" id="GO:0008176">
    <property type="term" value="F:tRNA (guanine(46)-N7)-methyltransferase activity"/>
    <property type="evidence" value="ECO:0007669"/>
    <property type="project" value="UniProtKB-EC"/>
</dbReference>
<dbReference type="Pfam" id="PF13847">
    <property type="entry name" value="Methyltransf_31"/>
    <property type="match status" value="1"/>
</dbReference>
<reference evidence="2 3" key="1">
    <citation type="submission" date="2019-02" db="EMBL/GenBank/DDBJ databases">
        <authorList>
            <person name="Lehtovirta-Morley E L."/>
        </authorList>
    </citation>
    <scope>NUCLEOTIDE SEQUENCE [LARGE SCALE GENOMIC DNA]</scope>
    <source>
        <strain evidence="2">NFRAN1</strain>
    </source>
</reference>
<evidence type="ECO:0000259" key="1">
    <source>
        <dbReference type="Pfam" id="PF13847"/>
    </source>
</evidence>
<dbReference type="Gene3D" id="3.40.50.150">
    <property type="entry name" value="Vaccinia Virus protein VP39"/>
    <property type="match status" value="1"/>
</dbReference>